<name>A0A1K2HT53_9HYPH</name>
<organism evidence="2 3">
    <name type="scientific">Devosia enhydra</name>
    <dbReference type="NCBI Taxonomy" id="665118"/>
    <lineage>
        <taxon>Bacteria</taxon>
        <taxon>Pseudomonadati</taxon>
        <taxon>Pseudomonadota</taxon>
        <taxon>Alphaproteobacteria</taxon>
        <taxon>Hyphomicrobiales</taxon>
        <taxon>Devosiaceae</taxon>
        <taxon>Devosia</taxon>
    </lineage>
</organism>
<dbReference type="AlphaFoldDB" id="A0A1K2HT53"/>
<evidence type="ECO:0000313" key="3">
    <source>
        <dbReference type="Proteomes" id="UP000183447"/>
    </source>
</evidence>
<dbReference type="STRING" id="665118.SAMN02983003_0285"/>
<accession>A0A1K2HT53</accession>
<feature type="transmembrane region" description="Helical" evidence="1">
    <location>
        <begin position="49"/>
        <end position="69"/>
    </location>
</feature>
<dbReference type="Proteomes" id="UP000183447">
    <property type="component" value="Unassembled WGS sequence"/>
</dbReference>
<dbReference type="EMBL" id="FPKU01000001">
    <property type="protein sequence ID" value="SFZ81052.1"/>
    <property type="molecule type" value="Genomic_DNA"/>
</dbReference>
<evidence type="ECO:0000313" key="2">
    <source>
        <dbReference type="EMBL" id="SFZ81052.1"/>
    </source>
</evidence>
<gene>
    <name evidence="2" type="ORF">SAMN02983003_0285</name>
</gene>
<keyword evidence="1" id="KW-0472">Membrane</keyword>
<keyword evidence="1" id="KW-0812">Transmembrane</keyword>
<proteinExistence type="predicted"/>
<sequence>MIASALALCLSVGLGWLWAWHLLRARRDGVLPMRGGAFEKARQPRSFRFWFGYQALWLVGLGAVGIYALTRLVTMAVASLSAD</sequence>
<evidence type="ECO:0000256" key="1">
    <source>
        <dbReference type="SAM" id="Phobius"/>
    </source>
</evidence>
<keyword evidence="3" id="KW-1185">Reference proteome</keyword>
<reference evidence="2 3" key="1">
    <citation type="submission" date="2016-11" db="EMBL/GenBank/DDBJ databases">
        <authorList>
            <person name="Jaros S."/>
            <person name="Januszkiewicz K."/>
            <person name="Wedrychowicz H."/>
        </authorList>
    </citation>
    <scope>NUCLEOTIDE SEQUENCE [LARGE SCALE GENOMIC DNA]</scope>
    <source>
        <strain evidence="2 3">ATCC 23634</strain>
    </source>
</reference>
<protein>
    <submittedName>
        <fullName evidence="2">Uncharacterized protein</fullName>
    </submittedName>
</protein>
<dbReference type="RefSeq" id="WP_072338628.1">
    <property type="nucleotide sequence ID" value="NZ_FPKU01000001.1"/>
</dbReference>
<keyword evidence="1" id="KW-1133">Transmembrane helix</keyword>